<feature type="region of interest" description="Disordered" evidence="10">
    <location>
        <begin position="443"/>
        <end position="463"/>
    </location>
</feature>
<comment type="subcellular location">
    <subcellularLocation>
        <location evidence="1">Cytoplasm</location>
    </subcellularLocation>
</comment>
<dbReference type="InterPro" id="IPR027410">
    <property type="entry name" value="TCP-1-like_intermed_sf"/>
</dbReference>
<evidence type="ECO:0000256" key="1">
    <source>
        <dbReference type="ARBA" id="ARBA00004496"/>
    </source>
</evidence>
<dbReference type="PANTHER" id="PTHR11353">
    <property type="entry name" value="CHAPERONIN"/>
    <property type="match status" value="1"/>
</dbReference>
<dbReference type="GO" id="GO:0005524">
    <property type="term" value="F:ATP binding"/>
    <property type="evidence" value="ECO:0007669"/>
    <property type="project" value="UniProtKB-KW"/>
</dbReference>
<reference evidence="13" key="1">
    <citation type="journal article" date="2014" name="BMC Genomics">
        <title>Genome characteristics reveal the impact of lichenization on lichen-forming fungus Endocarpon pusillum Hedwig (Verrucariales, Ascomycota).</title>
        <authorList>
            <person name="Wang Y.-Y."/>
            <person name="Liu B."/>
            <person name="Zhang X.-Y."/>
            <person name="Zhou Q.-M."/>
            <person name="Zhang T."/>
            <person name="Li H."/>
            <person name="Yu Y.-F."/>
            <person name="Zhang X.-L."/>
            <person name="Hao X.-Y."/>
            <person name="Wang M."/>
            <person name="Wang L."/>
            <person name="Wei J.-C."/>
        </authorList>
    </citation>
    <scope>NUCLEOTIDE SEQUENCE [LARGE SCALE GENOMIC DNA]</scope>
    <source>
        <strain evidence="13">Z07020 / HMAS-L-300199</strain>
    </source>
</reference>
<dbReference type="SUPFAM" id="SSF52029">
    <property type="entry name" value="GroEL apical domain-like"/>
    <property type="match status" value="1"/>
</dbReference>
<evidence type="ECO:0000313" key="12">
    <source>
        <dbReference type="EMBL" id="ERF76266.1"/>
    </source>
</evidence>
<feature type="compositionally biased region" description="Polar residues" evidence="10">
    <location>
        <begin position="304"/>
        <end position="313"/>
    </location>
</feature>
<dbReference type="eggNOG" id="KOG0364">
    <property type="taxonomic scope" value="Eukaryota"/>
</dbReference>
<dbReference type="FunFam" id="1.10.560.10:FF:000037">
    <property type="entry name" value="T-complex protein 1 subunit gamma"/>
    <property type="match status" value="1"/>
</dbReference>
<gene>
    <name evidence="12" type="ORF">EPUS_04343</name>
</gene>
<feature type="compositionally biased region" description="Low complexity" evidence="10">
    <location>
        <begin position="661"/>
        <end position="673"/>
    </location>
</feature>
<proteinExistence type="inferred from homology"/>
<feature type="compositionally biased region" description="Acidic residues" evidence="10">
    <location>
        <begin position="372"/>
        <end position="391"/>
    </location>
</feature>
<dbReference type="EMBL" id="KE720772">
    <property type="protein sequence ID" value="ERF76266.1"/>
    <property type="molecule type" value="Genomic_DNA"/>
</dbReference>
<feature type="compositionally biased region" description="Pro residues" evidence="10">
    <location>
        <begin position="195"/>
        <end position="204"/>
    </location>
</feature>
<name>U1GW01_ENDPU</name>
<dbReference type="FunFam" id="3.50.7.10:FF:000005">
    <property type="entry name" value="T-complex protein 1 subunit gamma"/>
    <property type="match status" value="1"/>
</dbReference>
<feature type="compositionally biased region" description="Polar residues" evidence="10">
    <location>
        <begin position="347"/>
        <end position="363"/>
    </location>
</feature>
<dbReference type="OrthoDB" id="10248520at2759"/>
<dbReference type="InterPro" id="IPR019194">
    <property type="entry name" value="Tscrpt_elong_fac_Eaf_N"/>
</dbReference>
<feature type="compositionally biased region" description="Acidic residues" evidence="10">
    <location>
        <begin position="157"/>
        <end position="168"/>
    </location>
</feature>
<dbReference type="Proteomes" id="UP000019373">
    <property type="component" value="Unassembled WGS sequence"/>
</dbReference>
<evidence type="ECO:0000256" key="8">
    <source>
        <dbReference type="RuleBase" id="RU004187"/>
    </source>
</evidence>
<evidence type="ECO:0000256" key="9">
    <source>
        <dbReference type="RuleBase" id="RU004191"/>
    </source>
</evidence>
<dbReference type="InterPro" id="IPR002194">
    <property type="entry name" value="Chaperonin_TCP-1_CS"/>
</dbReference>
<dbReference type="HOGENOM" id="CLU_295259_0_0_1"/>
<dbReference type="PROSITE" id="PS00995">
    <property type="entry name" value="TCP1_3"/>
    <property type="match status" value="1"/>
</dbReference>
<dbReference type="CDD" id="cd03337">
    <property type="entry name" value="TCP1_gamma"/>
    <property type="match status" value="1"/>
</dbReference>
<keyword evidence="13" id="KW-1185">Reference proteome</keyword>
<dbReference type="Pfam" id="PF09816">
    <property type="entry name" value="EAF"/>
    <property type="match status" value="1"/>
</dbReference>
<keyword evidence="4" id="KW-0963">Cytoplasm</keyword>
<feature type="domain" description="Transcription elongation factor Eaf N-terminal" evidence="11">
    <location>
        <begin position="25"/>
        <end position="128"/>
    </location>
</feature>
<dbReference type="SUPFAM" id="SSF48592">
    <property type="entry name" value="GroEL equatorial domain-like"/>
    <property type="match status" value="1"/>
</dbReference>
<dbReference type="InterPro" id="IPR027413">
    <property type="entry name" value="GROEL-like_equatorial_sf"/>
</dbReference>
<dbReference type="Pfam" id="PF00118">
    <property type="entry name" value="Cpn60_TCP1"/>
    <property type="match status" value="1"/>
</dbReference>
<evidence type="ECO:0000256" key="5">
    <source>
        <dbReference type="ARBA" id="ARBA00022741"/>
    </source>
</evidence>
<dbReference type="InterPro" id="IPR027409">
    <property type="entry name" value="GroEL-like_apical_dom_sf"/>
</dbReference>
<dbReference type="GeneID" id="19239374"/>
<dbReference type="InterPro" id="IPR017998">
    <property type="entry name" value="Chaperone_TCP-1"/>
</dbReference>
<sequence length="1025" mass="110996">MAVQRSPALPPRLSGLIDPSRQAEYPILLGKSFSETGGNAAQLLNVRYNWKSKQIPQRQVITENQTSSESYKLVVREGTSEPYKYNGTADPKTTDPDLVDLALVFDKEKSAFTLESISKSLNFNLTSAITKPNIEQLQQLETINDISRDASNHQDQEELGESDEDGADAENPYDYRHFLVDARKEAEVGSATPKPVTPNMPSPAPGTSGRMASSKAATSLQSPFMGPSMSKRRKVEPKTTARGVPNTSHPASSNAAKSKSRTTATAPRGRGGPKSAERVDLTDEEKDQAQTSRGRQAPSRVASAAQQHTQSPQIIVDEASDLTIDMGSPPVKAKQKHRINVDAFASHSASQSRANTASASPQSRDSRANSEDGAEDDANLDDGDEDDDIEDLALPSPRETRVASNSMSRVTQDRAEEEDEDDDGLAAELEAVFDQEDDVDHETVGLGISGNQHQPQMPSEEESEAPVVVMNTQNGDRQIGRKAQLSNITAAKTVADIIRSCLGPKAMLKMLLDPMGGIVLTNDGHAILREIEVAHPAAKSMIELSRTQDEEVGDGTTTVIILAGEILAQALPQLERNIHPVVIISAFKRALADALAIIEDISRPVNTSDDKSMIELIESSIGTKTIARYSALMCSLALRAVRTVSQDQSFASNTHLTNGTPSSSPSKKPASAPKVHEVDIKRYARVEKIPGGEIEASQVLDGVMLNKDITHASMRRKITNPRIVLLDCPLEYKKGESQTNVEISNEDSWNRILQIEEEQVKKMCDAVLSVKPDLVITEKGVSDLAQHYFVKANVTALRRVRKTDNNRIARAVGATVVNRVDDLQESDVGTECGLFEIEKIGDEYFTFLTKCKNPKACTILLRGPSKDILNEIERNLQDAMSVARNVLFHPRLSPGGGATEMAVSVRLAQKAKSVEGVAQWPYKAIADAMEVIPRTLVQNAGASPIRILTKLRAKHAEGGSSWGIDGDTGNVVDMKEYGVWEPEAVKSQSIKTALESACLLLRVDDICSAKSAKQGGGDMGGGGED</sequence>
<dbReference type="Gene3D" id="3.30.260.10">
    <property type="entry name" value="TCP-1-like chaperonin intermediate domain"/>
    <property type="match status" value="1"/>
</dbReference>
<dbReference type="SUPFAM" id="SSF54849">
    <property type="entry name" value="GroEL-intermediate domain like"/>
    <property type="match status" value="1"/>
</dbReference>
<comment type="similarity">
    <text evidence="2 8">Belongs to the TCP-1 chaperonin family.</text>
</comment>
<organism evidence="12 13">
    <name type="scientific">Endocarpon pusillum (strain Z07020 / HMAS-L-300199)</name>
    <name type="common">Lichen-forming fungus</name>
    <dbReference type="NCBI Taxonomy" id="1263415"/>
    <lineage>
        <taxon>Eukaryota</taxon>
        <taxon>Fungi</taxon>
        <taxon>Dikarya</taxon>
        <taxon>Ascomycota</taxon>
        <taxon>Pezizomycotina</taxon>
        <taxon>Eurotiomycetes</taxon>
        <taxon>Chaetothyriomycetidae</taxon>
        <taxon>Verrucariales</taxon>
        <taxon>Verrucariaceae</taxon>
        <taxon>Endocarpon</taxon>
    </lineage>
</organism>
<dbReference type="PROSITE" id="PS00751">
    <property type="entry name" value="TCP1_2"/>
    <property type="match status" value="1"/>
</dbReference>
<feature type="compositionally biased region" description="Basic and acidic residues" evidence="10">
    <location>
        <begin position="173"/>
        <end position="187"/>
    </location>
</feature>
<keyword evidence="7 8" id="KW-0143">Chaperone</keyword>
<feature type="compositionally biased region" description="Low complexity" evidence="10">
    <location>
        <begin position="251"/>
        <end position="266"/>
    </location>
</feature>
<dbReference type="PRINTS" id="PR00304">
    <property type="entry name" value="TCOMPLEXTCP1"/>
</dbReference>
<evidence type="ECO:0000256" key="6">
    <source>
        <dbReference type="ARBA" id="ARBA00022840"/>
    </source>
</evidence>
<evidence type="ECO:0000256" key="4">
    <source>
        <dbReference type="ARBA" id="ARBA00022490"/>
    </source>
</evidence>
<keyword evidence="6 8" id="KW-0067">ATP-binding</keyword>
<evidence type="ECO:0000256" key="2">
    <source>
        <dbReference type="ARBA" id="ARBA00008020"/>
    </source>
</evidence>
<keyword evidence="5 8" id="KW-0547">Nucleotide-binding</keyword>
<dbReference type="PROSITE" id="PS00750">
    <property type="entry name" value="TCP1_1"/>
    <property type="match status" value="1"/>
</dbReference>
<evidence type="ECO:0000256" key="10">
    <source>
        <dbReference type="SAM" id="MobiDB-lite"/>
    </source>
</evidence>
<dbReference type="Gene3D" id="1.10.560.10">
    <property type="entry name" value="GroEL-like equatorial domain"/>
    <property type="match status" value="1"/>
</dbReference>
<evidence type="ECO:0000259" key="11">
    <source>
        <dbReference type="Pfam" id="PF09816"/>
    </source>
</evidence>
<dbReference type="GO" id="GO:0140662">
    <property type="term" value="F:ATP-dependent protein folding chaperone"/>
    <property type="evidence" value="ECO:0007669"/>
    <property type="project" value="InterPro"/>
</dbReference>
<evidence type="ECO:0000256" key="3">
    <source>
        <dbReference type="ARBA" id="ARBA00017187"/>
    </source>
</evidence>
<dbReference type="GO" id="GO:0005832">
    <property type="term" value="C:chaperonin-containing T-complex"/>
    <property type="evidence" value="ECO:0007669"/>
    <property type="project" value="UniProtKB-ARBA"/>
</dbReference>
<evidence type="ECO:0000256" key="7">
    <source>
        <dbReference type="ARBA" id="ARBA00023186"/>
    </source>
</evidence>
<dbReference type="GO" id="GO:0051082">
    <property type="term" value="F:unfolded protein binding"/>
    <property type="evidence" value="ECO:0007669"/>
    <property type="project" value="InterPro"/>
</dbReference>
<feature type="region of interest" description="Disordered" evidence="10">
    <location>
        <begin position="652"/>
        <end position="674"/>
    </location>
</feature>
<dbReference type="InterPro" id="IPR012719">
    <property type="entry name" value="Chap_CCT_gamma"/>
</dbReference>
<dbReference type="NCBIfam" id="TIGR02344">
    <property type="entry name" value="chap_CCT_gamma"/>
    <property type="match status" value="1"/>
</dbReference>
<feature type="region of interest" description="Disordered" evidence="10">
    <location>
        <begin position="151"/>
        <end position="423"/>
    </location>
</feature>
<accession>U1GW01</accession>
<dbReference type="AlphaFoldDB" id="U1GW01"/>
<protein>
    <recommendedName>
        <fullName evidence="3 9">T-complex protein 1 subunit gamma</fullName>
    </recommendedName>
</protein>
<dbReference type="GO" id="GO:0016887">
    <property type="term" value="F:ATP hydrolysis activity"/>
    <property type="evidence" value="ECO:0007669"/>
    <property type="project" value="InterPro"/>
</dbReference>
<dbReference type="InterPro" id="IPR002423">
    <property type="entry name" value="Cpn60/GroEL/TCP-1"/>
</dbReference>
<dbReference type="Gene3D" id="3.50.7.10">
    <property type="entry name" value="GroEL"/>
    <property type="match status" value="1"/>
</dbReference>
<evidence type="ECO:0000313" key="13">
    <source>
        <dbReference type="Proteomes" id="UP000019373"/>
    </source>
</evidence>
<dbReference type="RefSeq" id="XP_007786445.1">
    <property type="nucleotide sequence ID" value="XM_007788255.1"/>
</dbReference>